<dbReference type="InterPro" id="IPR050752">
    <property type="entry name" value="C2H2-ZF_domain"/>
</dbReference>
<keyword evidence="7" id="KW-0238">DNA-binding</keyword>
<dbReference type="FunFam" id="3.30.160.60:FF:002349">
    <property type="entry name" value="Zinc finger and BTB domain-containing 40"/>
    <property type="match status" value="1"/>
</dbReference>
<comment type="subcellular location">
    <subcellularLocation>
        <location evidence="1">Nucleus</location>
    </subcellularLocation>
</comment>
<sequence length="389" mass="44666">METVSDSSFSKNDLLEMINAATSSCNFCGYTTIAKSNLKRHIRMHTGERPYLCQYCNKSFTQKQHKDAHELLHETQKLHMCLLCKACFRSRIALESHMLALSHNSFEASFASDECNVARNSKESRTLKIYHCTQCKYVTHHKGNFVKHLRIHTGERPFVCPICGVSIPYKMIETASAHQQIVRSRPTFTMHSCSFCKYETLNRGDLVKHLRKHTGERPYSCQVKDCLSNNGISVHCKEVTTAKGEMKFLCLFCDYQTDHKEAFMMYLRKHTGERPFQCQICQPVLAANQNLNPPETRRNTSGNSRGPPLLSCTYCNYATVHKSNFKAHLRKHTGERPFVCKICGKGYTSKQNLQSHEHSHALQRLHMCSICKECFRSASSLEFHMLNHP</sequence>
<dbReference type="Pfam" id="PF13909">
    <property type="entry name" value="zf-H2C2_5"/>
    <property type="match status" value="1"/>
</dbReference>
<dbReference type="InterPro" id="IPR036236">
    <property type="entry name" value="Znf_C2H2_sf"/>
</dbReference>
<keyword evidence="4 10" id="KW-0863">Zinc-finger</keyword>
<evidence type="ECO:0000256" key="5">
    <source>
        <dbReference type="ARBA" id="ARBA00022833"/>
    </source>
</evidence>
<feature type="domain" description="C2H2-type" evidence="11">
    <location>
        <begin position="23"/>
        <end position="50"/>
    </location>
</feature>
<feature type="domain" description="C2H2-type" evidence="11">
    <location>
        <begin position="51"/>
        <end position="78"/>
    </location>
</feature>
<evidence type="ECO:0000256" key="3">
    <source>
        <dbReference type="ARBA" id="ARBA00022737"/>
    </source>
</evidence>
<evidence type="ECO:0000256" key="1">
    <source>
        <dbReference type="ARBA" id="ARBA00004123"/>
    </source>
</evidence>
<evidence type="ECO:0000313" key="13">
    <source>
        <dbReference type="Proteomes" id="UP001497382"/>
    </source>
</evidence>
<evidence type="ECO:0000256" key="6">
    <source>
        <dbReference type="ARBA" id="ARBA00023015"/>
    </source>
</evidence>
<dbReference type="InterPro" id="IPR056438">
    <property type="entry name" value="Znf-C2H2_CTCF"/>
</dbReference>
<dbReference type="GO" id="GO:0005634">
    <property type="term" value="C:nucleus"/>
    <property type="evidence" value="ECO:0007669"/>
    <property type="project" value="UniProtKB-SubCell"/>
</dbReference>
<keyword evidence="3" id="KW-0677">Repeat</keyword>
<accession>A0AAV1ZSW9</accession>
<dbReference type="PANTHER" id="PTHR24384:SF189">
    <property type="entry name" value="C2H2-TYPE DOMAIN-CONTAINING PROTEIN-RELATED"/>
    <property type="match status" value="1"/>
</dbReference>
<protein>
    <recommendedName>
        <fullName evidence="11">C2H2-type domain-containing protein</fullName>
    </recommendedName>
</protein>
<dbReference type="GO" id="GO:0008270">
    <property type="term" value="F:zinc ion binding"/>
    <property type="evidence" value="ECO:0007669"/>
    <property type="project" value="UniProtKB-KW"/>
</dbReference>
<keyword evidence="8" id="KW-0804">Transcription</keyword>
<evidence type="ECO:0000256" key="2">
    <source>
        <dbReference type="ARBA" id="ARBA00022723"/>
    </source>
</evidence>
<dbReference type="AlphaFoldDB" id="A0AAV1ZSW9"/>
<evidence type="ECO:0000256" key="9">
    <source>
        <dbReference type="ARBA" id="ARBA00023242"/>
    </source>
</evidence>
<proteinExistence type="predicted"/>
<reference evidence="12 13" key="1">
    <citation type="submission" date="2024-04" db="EMBL/GenBank/DDBJ databases">
        <authorList>
            <person name="Rising A."/>
            <person name="Reimegard J."/>
            <person name="Sonavane S."/>
            <person name="Akerstrom W."/>
            <person name="Nylinder S."/>
            <person name="Hedman E."/>
            <person name="Kallberg Y."/>
        </authorList>
    </citation>
    <scope>NUCLEOTIDE SEQUENCE [LARGE SCALE GENOMIC DNA]</scope>
</reference>
<evidence type="ECO:0000256" key="4">
    <source>
        <dbReference type="ARBA" id="ARBA00022771"/>
    </source>
</evidence>
<feature type="domain" description="C2H2-type" evidence="11">
    <location>
        <begin position="366"/>
        <end position="389"/>
    </location>
</feature>
<name>A0AAV1ZSW9_9ARAC</name>
<dbReference type="PROSITE" id="PS00028">
    <property type="entry name" value="ZINC_FINGER_C2H2_1"/>
    <property type="match status" value="4"/>
</dbReference>
<dbReference type="FunFam" id="3.30.160.60:FF:000110">
    <property type="entry name" value="Zinc finger protein-like"/>
    <property type="match status" value="1"/>
</dbReference>
<evidence type="ECO:0000256" key="7">
    <source>
        <dbReference type="ARBA" id="ARBA00023125"/>
    </source>
</evidence>
<organism evidence="12 13">
    <name type="scientific">Larinioides sclopetarius</name>
    <dbReference type="NCBI Taxonomy" id="280406"/>
    <lineage>
        <taxon>Eukaryota</taxon>
        <taxon>Metazoa</taxon>
        <taxon>Ecdysozoa</taxon>
        <taxon>Arthropoda</taxon>
        <taxon>Chelicerata</taxon>
        <taxon>Arachnida</taxon>
        <taxon>Araneae</taxon>
        <taxon>Araneomorphae</taxon>
        <taxon>Entelegynae</taxon>
        <taxon>Araneoidea</taxon>
        <taxon>Araneidae</taxon>
        <taxon>Larinioides</taxon>
    </lineage>
</organism>
<dbReference type="GO" id="GO:0000981">
    <property type="term" value="F:DNA-binding transcription factor activity, RNA polymerase II-specific"/>
    <property type="evidence" value="ECO:0007669"/>
    <property type="project" value="TreeGrafter"/>
</dbReference>
<keyword evidence="13" id="KW-1185">Reference proteome</keyword>
<keyword evidence="6" id="KW-0805">Transcription regulation</keyword>
<comment type="caution">
    <text evidence="12">The sequence shown here is derived from an EMBL/GenBank/DDBJ whole genome shotgun (WGS) entry which is preliminary data.</text>
</comment>
<feature type="domain" description="C2H2-type" evidence="11">
    <location>
        <begin position="191"/>
        <end position="218"/>
    </location>
</feature>
<dbReference type="Proteomes" id="UP001497382">
    <property type="component" value="Unassembled WGS sequence"/>
</dbReference>
<evidence type="ECO:0000313" key="12">
    <source>
        <dbReference type="EMBL" id="CAL1274918.1"/>
    </source>
</evidence>
<dbReference type="Pfam" id="PF23611">
    <property type="entry name" value="zf-C2H2_16"/>
    <property type="match status" value="1"/>
</dbReference>
<keyword evidence="5" id="KW-0862">Zinc</keyword>
<keyword evidence="2" id="KW-0479">Metal-binding</keyword>
<feature type="domain" description="C2H2-type" evidence="11">
    <location>
        <begin position="310"/>
        <end position="337"/>
    </location>
</feature>
<dbReference type="SUPFAM" id="SSF57667">
    <property type="entry name" value="beta-beta-alpha zinc fingers"/>
    <property type="match status" value="6"/>
</dbReference>
<evidence type="ECO:0000256" key="10">
    <source>
        <dbReference type="PROSITE-ProRule" id="PRU00042"/>
    </source>
</evidence>
<evidence type="ECO:0000256" key="8">
    <source>
        <dbReference type="ARBA" id="ARBA00023163"/>
    </source>
</evidence>
<feature type="domain" description="C2H2-type" evidence="11">
    <location>
        <begin position="130"/>
        <end position="157"/>
    </location>
</feature>
<keyword evidence="9" id="KW-0539">Nucleus</keyword>
<dbReference type="InterPro" id="IPR013087">
    <property type="entry name" value="Znf_C2H2_type"/>
</dbReference>
<dbReference type="PANTHER" id="PTHR24384">
    <property type="entry name" value="FINGER PUTATIVE TRANSCRIPTION FACTOR FAMILY-RELATED"/>
    <property type="match status" value="1"/>
</dbReference>
<feature type="domain" description="C2H2-type" evidence="11">
    <location>
        <begin position="248"/>
        <end position="275"/>
    </location>
</feature>
<feature type="domain" description="C2H2-type" evidence="11">
    <location>
        <begin position="338"/>
        <end position="365"/>
    </location>
</feature>
<dbReference type="SMART" id="SM00355">
    <property type="entry name" value="ZnF_C2H2"/>
    <property type="match status" value="9"/>
</dbReference>
<dbReference type="GO" id="GO:0000978">
    <property type="term" value="F:RNA polymerase II cis-regulatory region sequence-specific DNA binding"/>
    <property type="evidence" value="ECO:0007669"/>
    <property type="project" value="TreeGrafter"/>
</dbReference>
<dbReference type="Pfam" id="PF00096">
    <property type="entry name" value="zf-C2H2"/>
    <property type="match status" value="1"/>
</dbReference>
<dbReference type="Gene3D" id="3.30.160.60">
    <property type="entry name" value="Classic Zinc Finger"/>
    <property type="match status" value="8"/>
</dbReference>
<dbReference type="PROSITE" id="PS50157">
    <property type="entry name" value="ZINC_FINGER_C2H2_2"/>
    <property type="match status" value="8"/>
</dbReference>
<dbReference type="EMBL" id="CAXIEN010000081">
    <property type="protein sequence ID" value="CAL1274918.1"/>
    <property type="molecule type" value="Genomic_DNA"/>
</dbReference>
<evidence type="ECO:0000259" key="11">
    <source>
        <dbReference type="PROSITE" id="PS50157"/>
    </source>
</evidence>
<gene>
    <name evidence="12" type="ORF">LARSCL_LOCUS7783</name>
</gene>